<dbReference type="GeneID" id="54579324"/>
<dbReference type="RefSeq" id="XP_033681023.1">
    <property type="nucleotide sequence ID" value="XM_033825994.1"/>
</dbReference>
<dbReference type="CDD" id="cd00519">
    <property type="entry name" value="Lipase_3"/>
    <property type="match status" value="1"/>
</dbReference>
<keyword evidence="7" id="KW-1185">Reference proteome</keyword>
<feature type="signal peptide" evidence="3">
    <location>
        <begin position="1"/>
        <end position="24"/>
    </location>
</feature>
<dbReference type="OrthoDB" id="426718at2759"/>
<feature type="domain" description="Mono-/di-acylglycerol lipase N-terminal" evidence="5">
    <location>
        <begin position="28"/>
        <end position="80"/>
    </location>
</feature>
<dbReference type="InterPro" id="IPR029058">
    <property type="entry name" value="AB_hydrolase_fold"/>
</dbReference>
<dbReference type="AlphaFoldDB" id="A0A6A6I713"/>
<dbReference type="InterPro" id="IPR005592">
    <property type="entry name" value="Mono/diacylglycerol_lipase_N"/>
</dbReference>
<dbReference type="PANTHER" id="PTHR46640">
    <property type="entry name" value="TRIACYLGLYCEROL LIPASE, PUTATIVE (AFU_ORTHOLOGUE AFUA_6G06510)-RELATED"/>
    <property type="match status" value="1"/>
</dbReference>
<sequence>MSSYIGYPSLALLLLSSLSGITTAAPLDVSKRAISQDVFDKLSFFSQYSAAAYCLGNNNSPNTKVTCPEGNCAEVEEADTNTLTEFENSLNTDATGFVATDKTNNLIVISFRGSRSVRNWIANANFGLADISYCDGCKAHAGFKQSWDDAEDDVMSAITEAKAQFPDFKIIAAGHSLGGAMASLATASLRSQGTAVDLYTYGCPRTGNDEFAAFVSATDKGDSFRVVHMNDTVPTLPPRIPLVLEYKHVLPEYLITSPNEVMPTPNDVTVIPDGNDGNPGTDTDAHLWYFGHISACEGQEGIEIKRDVEVRYF</sequence>
<name>A0A6A6I713_9PLEO</name>
<dbReference type="Pfam" id="PF01764">
    <property type="entry name" value="Lipase_3"/>
    <property type="match status" value="1"/>
</dbReference>
<dbReference type="InterPro" id="IPR051299">
    <property type="entry name" value="AB_hydrolase_lip/est"/>
</dbReference>
<evidence type="ECO:0000256" key="2">
    <source>
        <dbReference type="ARBA" id="ARBA00022801"/>
    </source>
</evidence>
<evidence type="ECO:0000313" key="7">
    <source>
        <dbReference type="Proteomes" id="UP000800094"/>
    </source>
</evidence>
<dbReference type="Gene3D" id="3.40.50.1820">
    <property type="entry name" value="alpha/beta hydrolase"/>
    <property type="match status" value="1"/>
</dbReference>
<keyword evidence="1 3" id="KW-0732">Signal</keyword>
<dbReference type="GO" id="GO:0016042">
    <property type="term" value="P:lipid catabolic process"/>
    <property type="evidence" value="ECO:0007669"/>
    <property type="project" value="InterPro"/>
</dbReference>
<dbReference type="InterPro" id="IPR002921">
    <property type="entry name" value="Fungal_lipase-type"/>
</dbReference>
<dbReference type="EMBL" id="ML987199">
    <property type="protein sequence ID" value="KAF2246019.1"/>
    <property type="molecule type" value="Genomic_DNA"/>
</dbReference>
<reference evidence="6" key="1">
    <citation type="journal article" date="2020" name="Stud. Mycol.">
        <title>101 Dothideomycetes genomes: a test case for predicting lifestyles and emergence of pathogens.</title>
        <authorList>
            <person name="Haridas S."/>
            <person name="Albert R."/>
            <person name="Binder M."/>
            <person name="Bloem J."/>
            <person name="Labutti K."/>
            <person name="Salamov A."/>
            <person name="Andreopoulos B."/>
            <person name="Baker S."/>
            <person name="Barry K."/>
            <person name="Bills G."/>
            <person name="Bluhm B."/>
            <person name="Cannon C."/>
            <person name="Castanera R."/>
            <person name="Culley D."/>
            <person name="Daum C."/>
            <person name="Ezra D."/>
            <person name="Gonzalez J."/>
            <person name="Henrissat B."/>
            <person name="Kuo A."/>
            <person name="Liang C."/>
            <person name="Lipzen A."/>
            <person name="Lutzoni F."/>
            <person name="Magnuson J."/>
            <person name="Mondo S."/>
            <person name="Nolan M."/>
            <person name="Ohm R."/>
            <person name="Pangilinan J."/>
            <person name="Park H.-J."/>
            <person name="Ramirez L."/>
            <person name="Alfaro M."/>
            <person name="Sun H."/>
            <person name="Tritt A."/>
            <person name="Yoshinaga Y."/>
            <person name="Zwiers L.-H."/>
            <person name="Turgeon B."/>
            <person name="Goodwin S."/>
            <person name="Spatafora J."/>
            <person name="Crous P."/>
            <person name="Grigoriev I."/>
        </authorList>
    </citation>
    <scope>NUCLEOTIDE SEQUENCE</scope>
    <source>
        <strain evidence="6">CBS 122368</strain>
    </source>
</reference>
<evidence type="ECO:0000259" key="4">
    <source>
        <dbReference type="Pfam" id="PF01764"/>
    </source>
</evidence>
<dbReference type="Pfam" id="PF03893">
    <property type="entry name" value="Lipase3_N"/>
    <property type="match status" value="1"/>
</dbReference>
<dbReference type="PANTHER" id="PTHR46640:SF1">
    <property type="entry name" value="FUNGAL LIPASE-LIKE DOMAIN-CONTAINING PROTEIN-RELATED"/>
    <property type="match status" value="1"/>
</dbReference>
<dbReference type="Proteomes" id="UP000800094">
    <property type="component" value="Unassembled WGS sequence"/>
</dbReference>
<feature type="domain" description="Fungal lipase-type" evidence="4">
    <location>
        <begin position="108"/>
        <end position="238"/>
    </location>
</feature>
<dbReference type="GO" id="GO:0016787">
    <property type="term" value="F:hydrolase activity"/>
    <property type="evidence" value="ECO:0007669"/>
    <property type="project" value="UniProtKB-KW"/>
</dbReference>
<evidence type="ECO:0000259" key="5">
    <source>
        <dbReference type="Pfam" id="PF03893"/>
    </source>
</evidence>
<accession>A0A6A6I713</accession>
<dbReference type="SUPFAM" id="SSF53474">
    <property type="entry name" value="alpha/beta-Hydrolases"/>
    <property type="match status" value="1"/>
</dbReference>
<keyword evidence="2 6" id="KW-0378">Hydrolase</keyword>
<evidence type="ECO:0000313" key="6">
    <source>
        <dbReference type="EMBL" id="KAF2246019.1"/>
    </source>
</evidence>
<gene>
    <name evidence="6" type="ORF">BU26DRAFT_488828</name>
</gene>
<organism evidence="6 7">
    <name type="scientific">Trematosphaeria pertusa</name>
    <dbReference type="NCBI Taxonomy" id="390896"/>
    <lineage>
        <taxon>Eukaryota</taxon>
        <taxon>Fungi</taxon>
        <taxon>Dikarya</taxon>
        <taxon>Ascomycota</taxon>
        <taxon>Pezizomycotina</taxon>
        <taxon>Dothideomycetes</taxon>
        <taxon>Pleosporomycetidae</taxon>
        <taxon>Pleosporales</taxon>
        <taxon>Massarineae</taxon>
        <taxon>Trematosphaeriaceae</taxon>
        <taxon>Trematosphaeria</taxon>
    </lineage>
</organism>
<feature type="chain" id="PRO_5025467297" evidence="3">
    <location>
        <begin position="25"/>
        <end position="313"/>
    </location>
</feature>
<proteinExistence type="predicted"/>
<evidence type="ECO:0000256" key="1">
    <source>
        <dbReference type="ARBA" id="ARBA00022729"/>
    </source>
</evidence>
<evidence type="ECO:0000256" key="3">
    <source>
        <dbReference type="SAM" id="SignalP"/>
    </source>
</evidence>
<protein>
    <submittedName>
        <fullName evidence="6">Alpha/beta-hydrolase</fullName>
    </submittedName>
</protein>